<comment type="caution">
    <text evidence="2">The sequence shown here is derived from an EMBL/GenBank/DDBJ whole genome shotgun (WGS) entry which is preliminary data.</text>
</comment>
<evidence type="ECO:0008006" key="4">
    <source>
        <dbReference type="Google" id="ProtNLM"/>
    </source>
</evidence>
<accession>A0ABS9CX14</accession>
<sequence>MKIASLLIVLAVPAMAQDYAIRDSDSVPTLASLSDTILDRDLEYFDGGISRYNTGGDYAWTYAQNNGGGVHTGTHDIQDNGIVCVTYDAGPQRCDMFVMAGDRLVLLTDDGQRYPLRDIR</sequence>
<keyword evidence="1" id="KW-0732">Signal</keyword>
<dbReference type="EMBL" id="JAKGAQ010000002">
    <property type="protein sequence ID" value="MCF2871797.1"/>
    <property type="molecule type" value="Genomic_DNA"/>
</dbReference>
<keyword evidence="3" id="KW-1185">Reference proteome</keyword>
<protein>
    <recommendedName>
        <fullName evidence="4">Secreted protein</fullName>
    </recommendedName>
</protein>
<reference evidence="2 3" key="1">
    <citation type="submission" date="2022-01" db="EMBL/GenBank/DDBJ databases">
        <title>Octadecabacter sp. nov., isolated from a marine alga.</title>
        <authorList>
            <person name="Jin M.S."/>
            <person name="Kim H.M."/>
            <person name="Han D.M."/>
            <person name="Jung J.J."/>
            <person name="Jeon C.O."/>
        </authorList>
    </citation>
    <scope>NUCLEOTIDE SEQUENCE [LARGE SCALE GENOMIC DNA]</scope>
    <source>
        <strain evidence="2 3">G9-8</strain>
    </source>
</reference>
<feature type="chain" id="PRO_5045445326" description="Secreted protein" evidence="1">
    <location>
        <begin position="17"/>
        <end position="120"/>
    </location>
</feature>
<name>A0ABS9CX14_9RHOB</name>
<evidence type="ECO:0000313" key="2">
    <source>
        <dbReference type="EMBL" id="MCF2871797.1"/>
    </source>
</evidence>
<evidence type="ECO:0000313" key="3">
    <source>
        <dbReference type="Proteomes" id="UP001200557"/>
    </source>
</evidence>
<feature type="signal peptide" evidence="1">
    <location>
        <begin position="1"/>
        <end position="16"/>
    </location>
</feature>
<evidence type="ECO:0000256" key="1">
    <source>
        <dbReference type="SAM" id="SignalP"/>
    </source>
</evidence>
<organism evidence="2 3">
    <name type="scientific">Octadecabacter dasysiphoniae</name>
    <dbReference type="NCBI Taxonomy" id="2909341"/>
    <lineage>
        <taxon>Bacteria</taxon>
        <taxon>Pseudomonadati</taxon>
        <taxon>Pseudomonadota</taxon>
        <taxon>Alphaproteobacteria</taxon>
        <taxon>Rhodobacterales</taxon>
        <taxon>Roseobacteraceae</taxon>
        <taxon>Octadecabacter</taxon>
    </lineage>
</organism>
<dbReference type="Proteomes" id="UP001200557">
    <property type="component" value="Unassembled WGS sequence"/>
</dbReference>
<dbReference type="RefSeq" id="WP_235226093.1">
    <property type="nucleotide sequence ID" value="NZ_JAKGAQ010000002.1"/>
</dbReference>
<proteinExistence type="predicted"/>
<gene>
    <name evidence="2" type="ORF">L0664_12025</name>
</gene>